<dbReference type="EMBL" id="FOVL01000025">
    <property type="protein sequence ID" value="SFN91335.1"/>
    <property type="molecule type" value="Genomic_DNA"/>
</dbReference>
<dbReference type="RefSeq" id="WP_093411206.1">
    <property type="nucleotide sequence ID" value="NZ_FOVL01000025.1"/>
</dbReference>
<dbReference type="OrthoDB" id="5767802at2"/>
<dbReference type="STRING" id="287099.SAMN05660413_03052"/>
<evidence type="ECO:0000259" key="1">
    <source>
        <dbReference type="Pfam" id="PF03358"/>
    </source>
</evidence>
<organism evidence="2 3">
    <name type="scientific">Salegentibacter flavus</name>
    <dbReference type="NCBI Taxonomy" id="287099"/>
    <lineage>
        <taxon>Bacteria</taxon>
        <taxon>Pseudomonadati</taxon>
        <taxon>Bacteroidota</taxon>
        <taxon>Flavobacteriia</taxon>
        <taxon>Flavobacteriales</taxon>
        <taxon>Flavobacteriaceae</taxon>
        <taxon>Salegentibacter</taxon>
    </lineage>
</organism>
<dbReference type="InterPro" id="IPR050712">
    <property type="entry name" value="NAD(P)H-dep_reductase"/>
</dbReference>
<dbReference type="InterPro" id="IPR005025">
    <property type="entry name" value="FMN_Rdtase-like_dom"/>
</dbReference>
<dbReference type="GO" id="GO:0010181">
    <property type="term" value="F:FMN binding"/>
    <property type="evidence" value="ECO:0007669"/>
    <property type="project" value="TreeGrafter"/>
</dbReference>
<evidence type="ECO:0000313" key="2">
    <source>
        <dbReference type="EMBL" id="SFN91335.1"/>
    </source>
</evidence>
<sequence>MKKILAFTGSNSSTSINLQLLNHITGRIQGHEIKTISLTDYELPIYCADIEKERGIPVNASIIKNQISQHDGLVITVNEHNRNISAFFKNVIDWLSRLDRNFLTGKKILLMSTSPGARGGAAALEYCKTIFPRFGGQVVQSFSLPSFRDNFQDGKILNEVLELGIEDVLTSFSQDVEESPDNNIEE</sequence>
<gene>
    <name evidence="2" type="ORF">SAMN05660413_03052</name>
</gene>
<proteinExistence type="predicted"/>
<dbReference type="AlphaFoldDB" id="A0A1I5CWF2"/>
<keyword evidence="3" id="KW-1185">Reference proteome</keyword>
<dbReference type="InterPro" id="IPR029039">
    <property type="entry name" value="Flavoprotein-like_sf"/>
</dbReference>
<name>A0A1I5CWF2_9FLAO</name>
<protein>
    <submittedName>
        <fullName evidence="2">NAD(P)H-dependent FMN reductase</fullName>
    </submittedName>
</protein>
<dbReference type="PANTHER" id="PTHR30543">
    <property type="entry name" value="CHROMATE REDUCTASE"/>
    <property type="match status" value="1"/>
</dbReference>
<dbReference type="GO" id="GO:0016491">
    <property type="term" value="F:oxidoreductase activity"/>
    <property type="evidence" value="ECO:0007669"/>
    <property type="project" value="InterPro"/>
</dbReference>
<evidence type="ECO:0000313" key="3">
    <source>
        <dbReference type="Proteomes" id="UP000199153"/>
    </source>
</evidence>
<dbReference type="Proteomes" id="UP000199153">
    <property type="component" value="Unassembled WGS sequence"/>
</dbReference>
<dbReference type="Pfam" id="PF03358">
    <property type="entry name" value="FMN_red"/>
    <property type="match status" value="1"/>
</dbReference>
<dbReference type="SUPFAM" id="SSF52218">
    <property type="entry name" value="Flavoproteins"/>
    <property type="match status" value="1"/>
</dbReference>
<accession>A0A1I5CWF2</accession>
<dbReference type="PANTHER" id="PTHR30543:SF21">
    <property type="entry name" value="NAD(P)H-DEPENDENT FMN REDUCTASE LOT6"/>
    <property type="match status" value="1"/>
</dbReference>
<feature type="domain" description="NADPH-dependent FMN reductase-like" evidence="1">
    <location>
        <begin position="3"/>
        <end position="143"/>
    </location>
</feature>
<dbReference type="Gene3D" id="3.40.50.360">
    <property type="match status" value="1"/>
</dbReference>
<dbReference type="GO" id="GO:0005829">
    <property type="term" value="C:cytosol"/>
    <property type="evidence" value="ECO:0007669"/>
    <property type="project" value="TreeGrafter"/>
</dbReference>
<reference evidence="2 3" key="1">
    <citation type="submission" date="2016-10" db="EMBL/GenBank/DDBJ databases">
        <authorList>
            <person name="de Groot N.N."/>
        </authorList>
    </citation>
    <scope>NUCLEOTIDE SEQUENCE [LARGE SCALE GENOMIC DNA]</scope>
    <source>
        <strain evidence="2 3">DSM 17794</strain>
    </source>
</reference>